<feature type="repeat" description="Pumilio" evidence="7">
    <location>
        <begin position="325"/>
        <end position="368"/>
    </location>
</feature>
<feature type="repeat" description="Pumilio" evidence="7">
    <location>
        <begin position="146"/>
        <end position="181"/>
    </location>
</feature>
<dbReference type="InterPro" id="IPR033712">
    <property type="entry name" value="Pumilio_RNA-bd"/>
</dbReference>
<proteinExistence type="inferred from homology"/>
<dbReference type="Pfam" id="PF00806">
    <property type="entry name" value="PUF"/>
    <property type="match status" value="8"/>
</dbReference>
<dbReference type="PANTHER" id="PTHR12537">
    <property type="entry name" value="RNA BINDING PROTEIN PUMILIO-RELATED"/>
    <property type="match status" value="1"/>
</dbReference>
<dbReference type="AlphaFoldDB" id="A0A5C3MD22"/>
<dbReference type="SMART" id="SM00025">
    <property type="entry name" value="Pumilio"/>
    <property type="match status" value="8"/>
</dbReference>
<dbReference type="GO" id="GO:0003730">
    <property type="term" value="F:mRNA 3'-UTR binding"/>
    <property type="evidence" value="ECO:0007669"/>
    <property type="project" value="TreeGrafter"/>
</dbReference>
<evidence type="ECO:0000256" key="1">
    <source>
        <dbReference type="ARBA" id="ARBA00004496"/>
    </source>
</evidence>
<dbReference type="PROSITE" id="PS50302">
    <property type="entry name" value="PUM"/>
    <property type="match status" value="6"/>
</dbReference>
<dbReference type="InterPro" id="IPR011989">
    <property type="entry name" value="ARM-like"/>
</dbReference>
<evidence type="ECO:0000313" key="11">
    <source>
        <dbReference type="Proteomes" id="UP000308652"/>
    </source>
</evidence>
<dbReference type="FunFam" id="1.25.10.10:FF:000004">
    <property type="entry name" value="Pumilio homolog 1 isoform 2"/>
    <property type="match status" value="1"/>
</dbReference>
<dbReference type="GO" id="GO:0000288">
    <property type="term" value="P:nuclear-transcribed mRNA catabolic process, deadenylation-dependent decay"/>
    <property type="evidence" value="ECO:0007669"/>
    <property type="project" value="TreeGrafter"/>
</dbReference>
<comment type="similarity">
    <text evidence="5">Belongs to the PUF3 family.</text>
</comment>
<keyword evidence="2" id="KW-0963">Cytoplasm</keyword>
<dbReference type="Proteomes" id="UP000308652">
    <property type="component" value="Unassembled WGS sequence"/>
</dbReference>
<dbReference type="EMBL" id="ML213592">
    <property type="protein sequence ID" value="TFK42565.1"/>
    <property type="molecule type" value="Genomic_DNA"/>
</dbReference>
<keyword evidence="3" id="KW-0677">Repeat</keyword>
<dbReference type="InterPro" id="IPR016024">
    <property type="entry name" value="ARM-type_fold"/>
</dbReference>
<protein>
    <recommendedName>
        <fullName evidence="6">Pumilio homology domain family member 3</fullName>
    </recommendedName>
</protein>
<feature type="repeat" description="Pumilio" evidence="7">
    <location>
        <begin position="73"/>
        <end position="108"/>
    </location>
</feature>
<dbReference type="OrthoDB" id="668540at2759"/>
<feature type="region of interest" description="Disordered" evidence="8">
    <location>
        <begin position="1"/>
        <end position="49"/>
    </location>
</feature>
<dbReference type="InterPro" id="IPR033133">
    <property type="entry name" value="PUM-HD"/>
</dbReference>
<comment type="subcellular location">
    <subcellularLocation>
        <location evidence="1">Cytoplasm</location>
    </subcellularLocation>
</comment>
<dbReference type="Gene3D" id="1.25.10.10">
    <property type="entry name" value="Leucine-rich Repeat Variant"/>
    <property type="match status" value="1"/>
</dbReference>
<name>A0A5C3MD22_9AGAR</name>
<sequence>MPRSRTYPPVRSSPSPNRQVYGSGVEYTPHSPATRGPGTRSNRRDANAPPIQIRSAILDEFRGDKTRKWELNDIKGFIVEFSCDQHGSRFIQQKLESASSEERQAIFDEIAPNYTLRLMQDVFGNYVIQKVFEFGTQAQKDILATAMEGHVLQLTLQVYGCRVVQKAVEHVLPEQQSVFVREIEPHVLRCVKDSNGNHVIQKMVQCVPAERLGFIKSFRGSVRELATHPYGCRVLQRCLEHITEDLIRPIREELHSIANKLMVDQFGNYVVQFLLEHGKPQDKALVVVKLRGQLLYLARHKFASNVCERALLSADIDSRRMLIDEIMMNRPGDGFNLITALMRDQYGNYVLQRALTVSEGEQREVLFAKVRAEVAQMRRFASSHSKHLISSTFSRDSRANIILNLLQQLNVFLRNTLKWVAVHK</sequence>
<feature type="repeat" description="Pumilio" evidence="7">
    <location>
        <begin position="253"/>
        <end position="289"/>
    </location>
</feature>
<accession>A0A5C3MD22</accession>
<feature type="domain" description="PUM-HD" evidence="9">
    <location>
        <begin position="53"/>
        <end position="396"/>
    </location>
</feature>
<gene>
    <name evidence="10" type="ORF">BDQ12DRAFT_597298</name>
</gene>
<organism evidence="10 11">
    <name type="scientific">Crucibulum laeve</name>
    <dbReference type="NCBI Taxonomy" id="68775"/>
    <lineage>
        <taxon>Eukaryota</taxon>
        <taxon>Fungi</taxon>
        <taxon>Dikarya</taxon>
        <taxon>Basidiomycota</taxon>
        <taxon>Agaricomycotina</taxon>
        <taxon>Agaricomycetes</taxon>
        <taxon>Agaricomycetidae</taxon>
        <taxon>Agaricales</taxon>
        <taxon>Agaricineae</taxon>
        <taxon>Nidulariaceae</taxon>
        <taxon>Crucibulum</taxon>
    </lineage>
</organism>
<dbReference type="STRING" id="68775.A0A5C3MD22"/>
<keyword evidence="4" id="KW-0694">RNA-binding</keyword>
<reference evidence="10 11" key="1">
    <citation type="journal article" date="2019" name="Nat. Ecol. Evol.">
        <title>Megaphylogeny resolves global patterns of mushroom evolution.</title>
        <authorList>
            <person name="Varga T."/>
            <person name="Krizsan K."/>
            <person name="Foldi C."/>
            <person name="Dima B."/>
            <person name="Sanchez-Garcia M."/>
            <person name="Sanchez-Ramirez S."/>
            <person name="Szollosi G.J."/>
            <person name="Szarkandi J.G."/>
            <person name="Papp V."/>
            <person name="Albert L."/>
            <person name="Andreopoulos W."/>
            <person name="Angelini C."/>
            <person name="Antonin V."/>
            <person name="Barry K.W."/>
            <person name="Bougher N.L."/>
            <person name="Buchanan P."/>
            <person name="Buyck B."/>
            <person name="Bense V."/>
            <person name="Catcheside P."/>
            <person name="Chovatia M."/>
            <person name="Cooper J."/>
            <person name="Damon W."/>
            <person name="Desjardin D."/>
            <person name="Finy P."/>
            <person name="Geml J."/>
            <person name="Haridas S."/>
            <person name="Hughes K."/>
            <person name="Justo A."/>
            <person name="Karasinski D."/>
            <person name="Kautmanova I."/>
            <person name="Kiss B."/>
            <person name="Kocsube S."/>
            <person name="Kotiranta H."/>
            <person name="LaButti K.M."/>
            <person name="Lechner B.E."/>
            <person name="Liimatainen K."/>
            <person name="Lipzen A."/>
            <person name="Lukacs Z."/>
            <person name="Mihaltcheva S."/>
            <person name="Morgado L.N."/>
            <person name="Niskanen T."/>
            <person name="Noordeloos M.E."/>
            <person name="Ohm R.A."/>
            <person name="Ortiz-Santana B."/>
            <person name="Ovrebo C."/>
            <person name="Racz N."/>
            <person name="Riley R."/>
            <person name="Savchenko A."/>
            <person name="Shiryaev A."/>
            <person name="Soop K."/>
            <person name="Spirin V."/>
            <person name="Szebenyi C."/>
            <person name="Tomsovsky M."/>
            <person name="Tulloss R.E."/>
            <person name="Uehling J."/>
            <person name="Grigoriev I.V."/>
            <person name="Vagvolgyi C."/>
            <person name="Papp T."/>
            <person name="Martin F.M."/>
            <person name="Miettinen O."/>
            <person name="Hibbett D.S."/>
            <person name="Nagy L.G."/>
        </authorList>
    </citation>
    <scope>NUCLEOTIDE SEQUENCE [LARGE SCALE GENOMIC DNA]</scope>
    <source>
        <strain evidence="10 11">CBS 166.37</strain>
    </source>
</reference>
<evidence type="ECO:0000256" key="3">
    <source>
        <dbReference type="ARBA" id="ARBA00022737"/>
    </source>
</evidence>
<evidence type="ECO:0000259" key="9">
    <source>
        <dbReference type="PROSITE" id="PS50303"/>
    </source>
</evidence>
<evidence type="ECO:0000256" key="2">
    <source>
        <dbReference type="ARBA" id="ARBA00022490"/>
    </source>
</evidence>
<evidence type="ECO:0000256" key="6">
    <source>
        <dbReference type="ARBA" id="ARBA00081811"/>
    </source>
</evidence>
<dbReference type="GO" id="GO:0005737">
    <property type="term" value="C:cytoplasm"/>
    <property type="evidence" value="ECO:0007669"/>
    <property type="project" value="UniProtKB-SubCell"/>
</dbReference>
<evidence type="ECO:0000256" key="5">
    <source>
        <dbReference type="ARBA" id="ARBA00060736"/>
    </source>
</evidence>
<dbReference type="CDD" id="cd07920">
    <property type="entry name" value="Pumilio"/>
    <property type="match status" value="1"/>
</dbReference>
<evidence type="ECO:0000256" key="8">
    <source>
        <dbReference type="SAM" id="MobiDB-lite"/>
    </source>
</evidence>
<feature type="repeat" description="Pumilio" evidence="7">
    <location>
        <begin position="109"/>
        <end position="145"/>
    </location>
</feature>
<dbReference type="PROSITE" id="PS50303">
    <property type="entry name" value="PUM_HD"/>
    <property type="match status" value="1"/>
</dbReference>
<dbReference type="PANTHER" id="PTHR12537:SF12">
    <property type="entry name" value="MATERNAL PROTEIN PUMILIO"/>
    <property type="match status" value="1"/>
</dbReference>
<keyword evidence="11" id="KW-1185">Reference proteome</keyword>
<dbReference type="SUPFAM" id="SSF48371">
    <property type="entry name" value="ARM repeat"/>
    <property type="match status" value="1"/>
</dbReference>
<evidence type="ECO:0000313" key="10">
    <source>
        <dbReference type="EMBL" id="TFK42565.1"/>
    </source>
</evidence>
<evidence type="ECO:0000256" key="7">
    <source>
        <dbReference type="PROSITE-ProRule" id="PRU00317"/>
    </source>
</evidence>
<feature type="repeat" description="Pumilio" evidence="7">
    <location>
        <begin position="217"/>
        <end position="252"/>
    </location>
</feature>
<dbReference type="InterPro" id="IPR001313">
    <property type="entry name" value="Pumilio_RNA-bd_rpt"/>
</dbReference>
<evidence type="ECO:0000256" key="4">
    <source>
        <dbReference type="ARBA" id="ARBA00022884"/>
    </source>
</evidence>